<dbReference type="GO" id="GO:0006281">
    <property type="term" value="P:DNA repair"/>
    <property type="evidence" value="ECO:0007669"/>
    <property type="project" value="InterPro"/>
</dbReference>
<protein>
    <recommendedName>
        <fullName evidence="6">DNA methyltransferase 1-associated protein 1</fullName>
    </recommendedName>
</protein>
<evidence type="ECO:0000313" key="11">
    <source>
        <dbReference type="EMBL" id="KAK8759130.1"/>
    </source>
</evidence>
<evidence type="ECO:0000256" key="7">
    <source>
        <dbReference type="SAM" id="Coils"/>
    </source>
</evidence>
<keyword evidence="4" id="KW-0804">Transcription</keyword>
<organism evidence="11 12">
    <name type="scientific">Amblyomma americanum</name>
    <name type="common">Lone star tick</name>
    <dbReference type="NCBI Taxonomy" id="6943"/>
    <lineage>
        <taxon>Eukaryota</taxon>
        <taxon>Metazoa</taxon>
        <taxon>Ecdysozoa</taxon>
        <taxon>Arthropoda</taxon>
        <taxon>Chelicerata</taxon>
        <taxon>Arachnida</taxon>
        <taxon>Acari</taxon>
        <taxon>Parasitiformes</taxon>
        <taxon>Ixodida</taxon>
        <taxon>Ixodoidea</taxon>
        <taxon>Ixodidae</taxon>
        <taxon>Amblyomminae</taxon>
        <taxon>Amblyomma</taxon>
    </lineage>
</organism>
<keyword evidence="3" id="KW-0805">Transcription regulation</keyword>
<evidence type="ECO:0000313" key="12">
    <source>
        <dbReference type="Proteomes" id="UP001321473"/>
    </source>
</evidence>
<keyword evidence="5" id="KW-0539">Nucleus</keyword>
<comment type="caution">
    <text evidence="11">The sequence shown here is derived from an EMBL/GenBank/DDBJ whole genome shotgun (WGS) entry which is preliminary data.</text>
</comment>
<dbReference type="Proteomes" id="UP001321473">
    <property type="component" value="Unassembled WGS sequence"/>
</dbReference>
<evidence type="ECO:0000256" key="2">
    <source>
        <dbReference type="ARBA" id="ARBA00022853"/>
    </source>
</evidence>
<feature type="domain" description="DAMP1 SANT/Myb-like" evidence="10">
    <location>
        <begin position="167"/>
        <end position="246"/>
    </location>
</feature>
<dbReference type="Pfam" id="PF05499">
    <property type="entry name" value="DMAP1"/>
    <property type="match status" value="1"/>
</dbReference>
<evidence type="ECO:0000256" key="4">
    <source>
        <dbReference type="ARBA" id="ARBA00023163"/>
    </source>
</evidence>
<dbReference type="InterPro" id="IPR027109">
    <property type="entry name" value="Swc4/Dmap1"/>
</dbReference>
<name>A0AAQ4D9J0_AMBAM</name>
<dbReference type="GO" id="GO:0000122">
    <property type="term" value="P:negative regulation of transcription by RNA polymerase II"/>
    <property type="evidence" value="ECO:0007669"/>
    <property type="project" value="TreeGrafter"/>
</dbReference>
<proteinExistence type="predicted"/>
<dbReference type="FunFam" id="1.10.10.60:FF:000087">
    <property type="entry name" value="DNA methyltransferase 1-associated protein 1"/>
    <property type="match status" value="1"/>
</dbReference>
<feature type="chain" id="PRO_5042903417" description="DNA methyltransferase 1-associated protein 1" evidence="8">
    <location>
        <begin position="28"/>
        <end position="533"/>
    </location>
</feature>
<dbReference type="AlphaFoldDB" id="A0AAQ4D9J0"/>
<feature type="domain" description="DNA methyltransferase 1-associated 1" evidence="9">
    <location>
        <begin position="287"/>
        <end position="447"/>
    </location>
</feature>
<dbReference type="PANTHER" id="PTHR12855:SF10">
    <property type="entry name" value="DNA METHYLTRANSFERASE 1-ASSOCIATED PROTEIN 1"/>
    <property type="match status" value="1"/>
</dbReference>
<dbReference type="GO" id="GO:0000812">
    <property type="term" value="C:Swr1 complex"/>
    <property type="evidence" value="ECO:0007669"/>
    <property type="project" value="TreeGrafter"/>
</dbReference>
<gene>
    <name evidence="11" type="ORF">V5799_003228</name>
</gene>
<dbReference type="Pfam" id="PF16282">
    <property type="entry name" value="SANT_DAMP1_like"/>
    <property type="match status" value="1"/>
</dbReference>
<dbReference type="GO" id="GO:0003714">
    <property type="term" value="F:transcription corepressor activity"/>
    <property type="evidence" value="ECO:0007669"/>
    <property type="project" value="TreeGrafter"/>
</dbReference>
<dbReference type="InterPro" id="IPR032563">
    <property type="entry name" value="DAMP1_SANT-like"/>
</dbReference>
<reference evidence="11 12" key="1">
    <citation type="journal article" date="2023" name="Arcadia Sci">
        <title>De novo assembly of a long-read Amblyomma americanum tick genome.</title>
        <authorList>
            <person name="Chou S."/>
            <person name="Poskanzer K.E."/>
            <person name="Rollins M."/>
            <person name="Thuy-Boun P.S."/>
        </authorList>
    </citation>
    <scope>NUCLEOTIDE SEQUENCE [LARGE SCALE GENOMIC DNA]</scope>
    <source>
        <strain evidence="11">F_SG_1</strain>
        <tissue evidence="11">Salivary glands</tissue>
    </source>
</reference>
<dbReference type="InterPro" id="IPR008468">
    <property type="entry name" value="DMAP1"/>
</dbReference>
<comment type="subcellular location">
    <subcellularLocation>
        <location evidence="1">Nucleus</location>
    </subcellularLocation>
</comment>
<sequence>MLPSSIFLWKYVLTFLVAVKPWLQLNAISPSPTSVTSPGKLPKGFKMSDVLDILDVERPSTPEVSKETILGTDARKNKLMQKRKLIEATFKRPEGMHRELYALLFSDARDNPPLLPTDSSQGYKRNKAKLGIRRVRPWRWMPFTNPARKDGVMLCHWRRLADEGKEYPFAKFNKQVPVPTYTEAEYQQHLASSQWSRAETDHLLELCRRFDQRFLVVRDRWDTARFPTGRSLEDLKERYYGICQTLARVRAPPGQEPKGRAFDADHERRRKEQLLKLYDRTTEQVEEEQTLLGELRKIELRKKEREKKTQDLQKLITAADNSAEARRVERKGPKKKLNVQKSSRIEPGAVESAGIRFPDFKACGVSLRSHRMKLPASVGQKKTKAIEQLLQELGVELNPTPSDEICQHFNELRSDMVLLYELKLALATCEYELQTLRHQFEVLAPDRAAATAAAAGVPPPGGGTVAGGGSSGSTGAGIASTLGASTVEPGSTADIPARGISEILDVGATPGTPNRKRRAAIEQSNLLKKFKKS</sequence>
<feature type="signal peptide" evidence="8">
    <location>
        <begin position="1"/>
        <end position="27"/>
    </location>
</feature>
<feature type="coiled-coil region" evidence="7">
    <location>
        <begin position="264"/>
        <end position="315"/>
    </location>
</feature>
<evidence type="ECO:0000256" key="1">
    <source>
        <dbReference type="ARBA" id="ARBA00004123"/>
    </source>
</evidence>
<keyword evidence="7" id="KW-0175">Coiled coil</keyword>
<accession>A0AAQ4D9J0</accession>
<evidence type="ECO:0000256" key="6">
    <source>
        <dbReference type="ARBA" id="ARBA00067416"/>
    </source>
</evidence>
<evidence type="ECO:0000256" key="8">
    <source>
        <dbReference type="SAM" id="SignalP"/>
    </source>
</evidence>
<evidence type="ECO:0000259" key="9">
    <source>
        <dbReference type="Pfam" id="PF05499"/>
    </source>
</evidence>
<evidence type="ECO:0000259" key="10">
    <source>
        <dbReference type="Pfam" id="PF16282"/>
    </source>
</evidence>
<evidence type="ECO:0000256" key="5">
    <source>
        <dbReference type="ARBA" id="ARBA00023242"/>
    </source>
</evidence>
<keyword evidence="8" id="KW-0732">Signal</keyword>
<evidence type="ECO:0000256" key="3">
    <source>
        <dbReference type="ARBA" id="ARBA00023015"/>
    </source>
</evidence>
<dbReference type="Gene3D" id="1.10.10.60">
    <property type="entry name" value="Homeodomain-like"/>
    <property type="match status" value="1"/>
</dbReference>
<keyword evidence="2" id="KW-0156">Chromatin regulator</keyword>
<dbReference type="GO" id="GO:0035267">
    <property type="term" value="C:NuA4 histone acetyltransferase complex"/>
    <property type="evidence" value="ECO:0007669"/>
    <property type="project" value="InterPro"/>
</dbReference>
<dbReference type="EMBL" id="JARKHS020033389">
    <property type="protein sequence ID" value="KAK8759130.1"/>
    <property type="molecule type" value="Genomic_DNA"/>
</dbReference>
<keyword evidence="12" id="KW-1185">Reference proteome</keyword>
<dbReference type="PANTHER" id="PTHR12855">
    <property type="entry name" value="DNA METHYLTRANSFERASE 1-ASSOCIATED PROTEIN 1 FAMILY MEMBER"/>
    <property type="match status" value="1"/>
</dbReference>
<dbReference type="GO" id="GO:0006338">
    <property type="term" value="P:chromatin remodeling"/>
    <property type="evidence" value="ECO:0007669"/>
    <property type="project" value="InterPro"/>
</dbReference>